<dbReference type="Pfam" id="PF00639">
    <property type="entry name" value="Rotamase"/>
    <property type="match status" value="2"/>
</dbReference>
<dbReference type="PANTHER" id="PTHR47245">
    <property type="entry name" value="PEPTIDYLPROLYL ISOMERASE"/>
    <property type="match status" value="1"/>
</dbReference>
<dbReference type="InterPro" id="IPR050245">
    <property type="entry name" value="PrsA_foldase"/>
</dbReference>
<dbReference type="InterPro" id="IPR046357">
    <property type="entry name" value="PPIase_dom_sf"/>
</dbReference>
<proteinExistence type="predicted"/>
<dbReference type="PANTHER" id="PTHR47245:SF2">
    <property type="entry name" value="PEPTIDYL-PROLYL CIS-TRANS ISOMERASE HP_0175-RELATED"/>
    <property type="match status" value="1"/>
</dbReference>
<dbReference type="Proteomes" id="UP001500027">
    <property type="component" value="Unassembled WGS sequence"/>
</dbReference>
<accession>A0ABP8E6Z2</accession>
<dbReference type="EMBL" id="BAABAV010000001">
    <property type="protein sequence ID" value="GAA4267934.1"/>
    <property type="molecule type" value="Genomic_DNA"/>
</dbReference>
<evidence type="ECO:0000313" key="4">
    <source>
        <dbReference type="Proteomes" id="UP001500027"/>
    </source>
</evidence>
<evidence type="ECO:0000259" key="2">
    <source>
        <dbReference type="PROSITE" id="PS50198"/>
    </source>
</evidence>
<protein>
    <submittedName>
        <fullName evidence="3">Peptidylprolyl isomerase</fullName>
    </submittedName>
</protein>
<name>A0ABP8E6Z2_9FLAO</name>
<gene>
    <name evidence="3" type="ORF">GCM10022257_00350</name>
</gene>
<comment type="caution">
    <text evidence="3">The sequence shown here is derived from an EMBL/GenBank/DDBJ whole genome shotgun (WGS) entry which is preliminary data.</text>
</comment>
<sequence length="651" mass="75161">MKLKYILVFVFVIFQVKNYGQTSNEDILFSVAEEPVYVSEFLRVYNKNLDLVQDESQKDVDEYLTLYTNYKLKLKEAKALGFHEKPSYQRELGNYRKQLAKSYISDSKVTEALVEEAYERISNDVKANHILVRVDESATPADTLAAYNQVLKLRERALSEGFEKVRKEVHNGKTIYGEELGYFTGFKMVYKFENVAYNTPVGEISQPFRTRFGYHFIKVFDKRKARGERTVAHIMLTLQNKDSLSGNPEERIQEIYKKIQQGEDFEALAKQFSEDKNSAPRGGKLKPFSGGQLSVPIFEEVAFGLDSIGVVSTPFKSKFGWHIVKLYGKKPVAPFQEIKPELEVKVKRDDRSKIIDEALHSKLKKRYNISNEQPALDYFTSILNNDFFARKWVLPEDFSGDKPLVKIGKKQLNYIDFGDYLVKNQRHNRSRTTLRKIAESNYETFLNTNLVKYQEDNLEYENEEFADIVGEYRDGLLLFDLMETSIWNAAKTDSIEVKDFYEANKNKYFIPERINAVVASSNKQKTLKKVSKLLEEGMDLDKIKNLVNSNNKVDVIFTSGIMAANHQALPEDFVFAQGISKIQSHNTGYVVVQVKEILPKDMQSFEDAKGTVISDYQTHKEEKWLNTLRDKYSVIINEAALQTVKEQIKNQ</sequence>
<dbReference type="Pfam" id="PF13145">
    <property type="entry name" value="Rotamase_2"/>
    <property type="match status" value="1"/>
</dbReference>
<evidence type="ECO:0000313" key="3">
    <source>
        <dbReference type="EMBL" id="GAA4267934.1"/>
    </source>
</evidence>
<keyword evidence="4" id="KW-1185">Reference proteome</keyword>
<dbReference type="InterPro" id="IPR000297">
    <property type="entry name" value="PPIase_PpiC"/>
</dbReference>
<feature type="domain" description="PpiC" evidence="2">
    <location>
        <begin position="122"/>
        <end position="221"/>
    </location>
</feature>
<dbReference type="RefSeq" id="WP_139002066.1">
    <property type="nucleotide sequence ID" value="NZ_BAABAV010000001.1"/>
</dbReference>
<dbReference type="Gene3D" id="3.10.50.40">
    <property type="match status" value="2"/>
</dbReference>
<keyword evidence="1 3" id="KW-0413">Isomerase</keyword>
<organism evidence="3 4">
    <name type="scientific">Hyunsoonleella aestuarii</name>
    <dbReference type="NCBI Taxonomy" id="912802"/>
    <lineage>
        <taxon>Bacteria</taxon>
        <taxon>Pseudomonadati</taxon>
        <taxon>Bacteroidota</taxon>
        <taxon>Flavobacteriia</taxon>
        <taxon>Flavobacteriales</taxon>
        <taxon>Flavobacteriaceae</taxon>
    </lineage>
</organism>
<dbReference type="SUPFAM" id="SSF54534">
    <property type="entry name" value="FKBP-like"/>
    <property type="match status" value="2"/>
</dbReference>
<feature type="domain" description="PpiC" evidence="2">
    <location>
        <begin position="226"/>
        <end position="328"/>
    </location>
</feature>
<dbReference type="PROSITE" id="PS50198">
    <property type="entry name" value="PPIC_PPIASE_2"/>
    <property type="match status" value="2"/>
</dbReference>
<reference evidence="4" key="1">
    <citation type="journal article" date="2019" name="Int. J. Syst. Evol. Microbiol.">
        <title>The Global Catalogue of Microorganisms (GCM) 10K type strain sequencing project: providing services to taxonomists for standard genome sequencing and annotation.</title>
        <authorList>
            <consortium name="The Broad Institute Genomics Platform"/>
            <consortium name="The Broad Institute Genome Sequencing Center for Infectious Disease"/>
            <person name="Wu L."/>
            <person name="Ma J."/>
        </authorList>
    </citation>
    <scope>NUCLEOTIDE SEQUENCE [LARGE SCALE GENOMIC DNA]</scope>
    <source>
        <strain evidence="4">JCM 17452</strain>
    </source>
</reference>
<keyword evidence="1" id="KW-0697">Rotamase</keyword>
<evidence type="ECO:0000256" key="1">
    <source>
        <dbReference type="PROSITE-ProRule" id="PRU00278"/>
    </source>
</evidence>
<dbReference type="GO" id="GO:0016853">
    <property type="term" value="F:isomerase activity"/>
    <property type="evidence" value="ECO:0007669"/>
    <property type="project" value="UniProtKB-KW"/>
</dbReference>